<sequence length="652" mass="69593">MNHRLAVFLLATGLLGARQVAPPTIAPQAQPERLGRGLVAVARPDGKVLVSWRLLVSDAPGVGFDVYRQTGATAVKLNKQPLTAGTNWLDETAKKGQATTYSVRVAGGATKQVAGAANAPADASATAKTWADGYLRLPLQPPPGGTVSSGAETSPYTYTANDASAADLDGDGQYEIVLKWEPTNARDNGSSGLTGPVILDAYQLDGTRLWRINLGRNIRAGAHYTQFMAYDLDGDGRAEIACKTADGTVDGAGKIVGDDKKDYRSLTVPTDGVSVPTARDARYGRILAGPEYFTVFDGRTGAALASTPYLPARGELGGWGGIGGNGGNDQYGNRVDRFLAAVAYLDGQHPSVVMCRGYYGRTVLAAWDWRGSKLTSRWVFDSKDGQNPFSGMGNHGLSVNDVDGDGKDEIVYGSMVVDDNGTGLFSTGLRHGDALHVSDFDPSLPGLEAWGVHENEEKVPGHENGPGAALYAAGTGQILFSKLPGEDVGRGMAADIDPRYPGAEMWVSNPELGLLSCKGERIGPSPRSVNFGLWWDGDLLRELLNDTRVEKWDYQAGQLTKLLEGKDFNAASCNGTKATPCLSADLLGDWREEVVWRTADNSALLIFSTSIPTQHRLVTLMQDRAYRLGVARENVGYNQPPHPGFFLGEGMK</sequence>
<keyword evidence="4" id="KW-1185">Reference proteome</keyword>
<dbReference type="Proteomes" id="UP001479606">
    <property type="component" value="Unassembled WGS sequence"/>
</dbReference>
<dbReference type="InterPro" id="IPR028994">
    <property type="entry name" value="Integrin_alpha_N"/>
</dbReference>
<organism evidence="3 4">
    <name type="scientific">Hymenobacter segetis</name>
    <dbReference type="NCBI Taxonomy" id="2025509"/>
    <lineage>
        <taxon>Bacteria</taxon>
        <taxon>Pseudomonadati</taxon>
        <taxon>Bacteroidota</taxon>
        <taxon>Cytophagia</taxon>
        <taxon>Cytophagales</taxon>
        <taxon>Hymenobacteraceae</taxon>
        <taxon>Hymenobacter</taxon>
    </lineage>
</organism>
<dbReference type="RefSeq" id="WP_342298345.1">
    <property type="nucleotide sequence ID" value="NZ_JBCEVZ010000025.1"/>
</dbReference>
<dbReference type="Pfam" id="PF21348">
    <property type="entry name" value="RGL11_C"/>
    <property type="match status" value="1"/>
</dbReference>
<accession>A0ABU9LY78</accession>
<dbReference type="InterPro" id="IPR013783">
    <property type="entry name" value="Ig-like_fold"/>
</dbReference>
<evidence type="ECO:0000259" key="1">
    <source>
        <dbReference type="Pfam" id="PF18370"/>
    </source>
</evidence>
<dbReference type="PANTHER" id="PTHR43118:SF1">
    <property type="entry name" value="RHAMNOGALACTURONAN LYASE (EUROFUNG)"/>
    <property type="match status" value="1"/>
</dbReference>
<dbReference type="Pfam" id="PF18370">
    <property type="entry name" value="RGI_lyase"/>
    <property type="match status" value="1"/>
</dbReference>
<keyword evidence="3" id="KW-0456">Lyase</keyword>
<dbReference type="InterPro" id="IPR034641">
    <property type="entry name" value="RGL11"/>
</dbReference>
<dbReference type="PANTHER" id="PTHR43118">
    <property type="entry name" value="RHAMNOGALACTURONAN LYASE (EUROFUNG)"/>
    <property type="match status" value="1"/>
</dbReference>
<reference evidence="3 4" key="1">
    <citation type="journal article" date="2018" name="Arch. Microbiol.">
        <title>Hymenobacter segetis sp. nov., isolated from soil.</title>
        <authorList>
            <person name="Ten L.N."/>
            <person name="Lim S.J."/>
            <person name="Kim B.O."/>
            <person name="Kang I.K."/>
            <person name="Jung H.Y."/>
        </authorList>
    </citation>
    <scope>NUCLEOTIDE SEQUENCE [LARGE SCALE GENOMIC DNA]</scope>
    <source>
        <strain evidence="3 4">S7-3-11</strain>
    </source>
</reference>
<dbReference type="SUPFAM" id="SSF69318">
    <property type="entry name" value="Integrin alpha N-terminal domain"/>
    <property type="match status" value="1"/>
</dbReference>
<evidence type="ECO:0000313" key="3">
    <source>
        <dbReference type="EMBL" id="MEL5994913.1"/>
    </source>
</evidence>
<dbReference type="GO" id="GO:0016829">
    <property type="term" value="F:lyase activity"/>
    <property type="evidence" value="ECO:0007669"/>
    <property type="project" value="UniProtKB-KW"/>
</dbReference>
<dbReference type="EMBL" id="JBCEVZ010000025">
    <property type="protein sequence ID" value="MEL5994913.1"/>
    <property type="molecule type" value="Genomic_DNA"/>
</dbReference>
<gene>
    <name evidence="3" type="ORF">AAFH49_11895</name>
</gene>
<name>A0ABU9LY78_9BACT</name>
<dbReference type="Gene3D" id="2.60.40.10">
    <property type="entry name" value="Immunoglobulins"/>
    <property type="match status" value="1"/>
</dbReference>
<evidence type="ECO:0000313" key="4">
    <source>
        <dbReference type="Proteomes" id="UP001479606"/>
    </source>
</evidence>
<feature type="domain" description="Rhamnogalacturonan lyase family 11 C-terminal" evidence="2">
    <location>
        <begin position="134"/>
        <end position="652"/>
    </location>
</feature>
<dbReference type="InterPro" id="IPR049366">
    <property type="entry name" value="RGL11_C"/>
</dbReference>
<evidence type="ECO:0000259" key="2">
    <source>
        <dbReference type="Pfam" id="PF21348"/>
    </source>
</evidence>
<feature type="domain" description="Rhamnogalacturonan I lyase beta-sheet" evidence="1">
    <location>
        <begin position="30"/>
        <end position="111"/>
    </location>
</feature>
<dbReference type="InterPro" id="IPR041624">
    <property type="entry name" value="RGI_lyase"/>
</dbReference>
<dbReference type="CDD" id="cd10318">
    <property type="entry name" value="RGL11"/>
    <property type="match status" value="1"/>
</dbReference>
<protein>
    <submittedName>
        <fullName evidence="3">Rhamnogalacturonan lyase</fullName>
    </submittedName>
</protein>
<proteinExistence type="predicted"/>
<comment type="caution">
    <text evidence="3">The sequence shown here is derived from an EMBL/GenBank/DDBJ whole genome shotgun (WGS) entry which is preliminary data.</text>
</comment>